<dbReference type="STRING" id="1314777.A0A164WMG3"/>
<accession>A0A164WMG3</accession>
<feature type="transmembrane region" description="Helical" evidence="6">
    <location>
        <begin position="237"/>
        <end position="257"/>
    </location>
</feature>
<reference evidence="7 8" key="1">
    <citation type="journal article" date="2016" name="Mol. Biol. Evol.">
        <title>Comparative Genomics of Early-Diverging Mushroom-Forming Fungi Provides Insights into the Origins of Lignocellulose Decay Capabilities.</title>
        <authorList>
            <person name="Nagy L.G."/>
            <person name="Riley R."/>
            <person name="Tritt A."/>
            <person name="Adam C."/>
            <person name="Daum C."/>
            <person name="Floudas D."/>
            <person name="Sun H."/>
            <person name="Yadav J.S."/>
            <person name="Pangilinan J."/>
            <person name="Larsson K.H."/>
            <person name="Matsuura K."/>
            <person name="Barry K."/>
            <person name="Labutti K."/>
            <person name="Kuo R."/>
            <person name="Ohm R.A."/>
            <person name="Bhattacharya S.S."/>
            <person name="Shirouzu T."/>
            <person name="Yoshinaga Y."/>
            <person name="Martin F.M."/>
            <person name="Grigoriev I.V."/>
            <person name="Hibbett D.S."/>
        </authorList>
    </citation>
    <scope>NUCLEOTIDE SEQUENCE [LARGE SCALE GENOMIC DNA]</scope>
    <source>
        <strain evidence="7 8">HHB9708</strain>
    </source>
</reference>
<keyword evidence="8" id="KW-1185">Reference proteome</keyword>
<dbReference type="PANTHER" id="PTHR13353:SF5">
    <property type="entry name" value="TRANSMEMBRANE PROTEIN 19"/>
    <property type="match status" value="1"/>
</dbReference>
<evidence type="ECO:0000313" key="7">
    <source>
        <dbReference type="EMBL" id="KZS95180.1"/>
    </source>
</evidence>
<evidence type="ECO:0000256" key="6">
    <source>
        <dbReference type="SAM" id="Phobius"/>
    </source>
</evidence>
<dbReference type="OrthoDB" id="30881at2759"/>
<comment type="similarity">
    <text evidence="2">Belongs to the TMEM19 family.</text>
</comment>
<dbReference type="GO" id="GO:0016020">
    <property type="term" value="C:membrane"/>
    <property type="evidence" value="ECO:0007669"/>
    <property type="project" value="UniProtKB-SubCell"/>
</dbReference>
<evidence type="ECO:0000256" key="3">
    <source>
        <dbReference type="ARBA" id="ARBA00022692"/>
    </source>
</evidence>
<keyword evidence="5 6" id="KW-0472">Membrane</keyword>
<evidence type="ECO:0000313" key="8">
    <source>
        <dbReference type="Proteomes" id="UP000076722"/>
    </source>
</evidence>
<evidence type="ECO:0000256" key="5">
    <source>
        <dbReference type="ARBA" id="ARBA00023136"/>
    </source>
</evidence>
<evidence type="ECO:0008006" key="9">
    <source>
        <dbReference type="Google" id="ProtNLM"/>
    </source>
</evidence>
<gene>
    <name evidence="7" type="ORF">SISNIDRAFT_439232</name>
</gene>
<dbReference type="PANTHER" id="PTHR13353">
    <property type="entry name" value="TRANSMEMBRANE PROTEIN 19"/>
    <property type="match status" value="1"/>
</dbReference>
<dbReference type="EMBL" id="KV419402">
    <property type="protein sequence ID" value="KZS95180.1"/>
    <property type="molecule type" value="Genomic_DNA"/>
</dbReference>
<keyword evidence="4 6" id="KW-1133">Transmembrane helix</keyword>
<keyword evidence="3 6" id="KW-0812">Transmembrane</keyword>
<dbReference type="Pfam" id="PF01940">
    <property type="entry name" value="DUF92"/>
    <property type="match status" value="1"/>
</dbReference>
<feature type="transmembrane region" description="Helical" evidence="6">
    <location>
        <begin position="32"/>
        <end position="59"/>
    </location>
</feature>
<dbReference type="AlphaFoldDB" id="A0A164WMG3"/>
<dbReference type="Proteomes" id="UP000076722">
    <property type="component" value="Unassembled WGS sequence"/>
</dbReference>
<proteinExistence type="inferred from homology"/>
<name>A0A164WMG3_9AGAM</name>
<protein>
    <recommendedName>
        <fullName evidence="9">DUF92-domain-containing protein</fullName>
    </recommendedName>
</protein>
<comment type="subcellular location">
    <subcellularLocation>
        <location evidence="1">Membrane</location>
        <topology evidence="1">Multi-pass membrane protein</topology>
    </subcellularLocation>
</comment>
<evidence type="ECO:0000256" key="1">
    <source>
        <dbReference type="ARBA" id="ARBA00004141"/>
    </source>
</evidence>
<sequence>MLALSNAIAFVLATILALHGLRKRSLSPSGAVAAFIVGYLMMAVKLKTFGVSLIAFYLIGSRATKVGKSIKQTLEEGHDSAGGGYRNAWQVFCNSYMAFVCAMAWEAFFVPRSIQAYLMPSSVTSFFIRHRLRLPYEPYAWCALSGSGQFAWSRVLVFGSLAHFACCLGDTLSSELGILSRSPPRLITTFKPVPPGTNGAVSLVGTVVSWLGGALMGFITFISLYTENEACRKGNPSIFLAELVIYGALAGGIGSLIDSLMGATLQQTRYSITSKKILQDDTVIEGEVKVVSGWNILTNNQINLLSSMLTSFIIAALV</sequence>
<organism evidence="7 8">
    <name type="scientific">Sistotremastrum niveocremeum HHB9708</name>
    <dbReference type="NCBI Taxonomy" id="1314777"/>
    <lineage>
        <taxon>Eukaryota</taxon>
        <taxon>Fungi</taxon>
        <taxon>Dikarya</taxon>
        <taxon>Basidiomycota</taxon>
        <taxon>Agaricomycotina</taxon>
        <taxon>Agaricomycetes</taxon>
        <taxon>Sistotremastrales</taxon>
        <taxon>Sistotremastraceae</taxon>
        <taxon>Sertulicium</taxon>
        <taxon>Sertulicium niveocremeum</taxon>
    </lineage>
</organism>
<feature type="transmembrane region" description="Helical" evidence="6">
    <location>
        <begin position="199"/>
        <end position="225"/>
    </location>
</feature>
<evidence type="ECO:0000256" key="4">
    <source>
        <dbReference type="ARBA" id="ARBA00022989"/>
    </source>
</evidence>
<evidence type="ECO:0000256" key="2">
    <source>
        <dbReference type="ARBA" id="ARBA00009012"/>
    </source>
</evidence>
<dbReference type="InterPro" id="IPR002794">
    <property type="entry name" value="DUF92_TMEM19"/>
</dbReference>